<dbReference type="RefSeq" id="XP_037155246.1">
    <property type="nucleotide sequence ID" value="XM_037299245.1"/>
</dbReference>
<evidence type="ECO:0000259" key="3">
    <source>
        <dbReference type="Pfam" id="PF11954"/>
    </source>
</evidence>
<evidence type="ECO:0008006" key="6">
    <source>
        <dbReference type="Google" id="ProtNLM"/>
    </source>
</evidence>
<feature type="domain" description="Beta-lactamase-related" evidence="2">
    <location>
        <begin position="24"/>
        <end position="388"/>
    </location>
</feature>
<dbReference type="Gene3D" id="3.40.710.10">
    <property type="entry name" value="DD-peptidase/beta-lactamase superfamily"/>
    <property type="match status" value="1"/>
</dbReference>
<dbReference type="SUPFAM" id="SSF56601">
    <property type="entry name" value="beta-lactamase/transpeptidase-like"/>
    <property type="match status" value="1"/>
</dbReference>
<dbReference type="Pfam" id="PF11954">
    <property type="entry name" value="DUF3471"/>
    <property type="match status" value="1"/>
</dbReference>
<dbReference type="GeneID" id="59336775"/>
<dbReference type="InterPro" id="IPR021860">
    <property type="entry name" value="Peptidase_S12_Pab87-rel_C"/>
</dbReference>
<dbReference type="EMBL" id="JACCJB010000005">
    <property type="protein sequence ID" value="KAF6226938.1"/>
    <property type="molecule type" value="Genomic_DNA"/>
</dbReference>
<proteinExistence type="inferred from homology"/>
<comment type="similarity">
    <text evidence="1">Belongs to the peptidase S12 family.</text>
</comment>
<dbReference type="InterPro" id="IPR050491">
    <property type="entry name" value="AmpC-like"/>
</dbReference>
<dbReference type="Pfam" id="PF00144">
    <property type="entry name" value="Beta-lactamase"/>
    <property type="match status" value="1"/>
</dbReference>
<reference evidence="4 5" key="1">
    <citation type="journal article" date="2020" name="Genomics">
        <title>Complete, high-quality genomes from long-read metagenomic sequencing of two wolf lichen thalli reveals enigmatic genome architecture.</title>
        <authorList>
            <person name="McKenzie S.K."/>
            <person name="Walston R.F."/>
            <person name="Allen J.L."/>
        </authorList>
    </citation>
    <scope>NUCLEOTIDE SEQUENCE [LARGE SCALE GENOMIC DNA]</scope>
    <source>
        <strain evidence="4">WasteWater1</strain>
    </source>
</reference>
<sequence length="556" mass="61798">MANVSERDSLAERLEGLAPAIEEIRNISGTAGVSIGVLHQQEVVTTAGFGYRDIQAREEPNEDTLYYIAALTQSITASGIALLVEDGKLHWDSAISNLVPNFQHQSPLIHHNTTIGDILSHRTGLERKVSLWMGEHSLPQVTRNKFTKTAAYLEPVHQLGSEFLENNWTYGLTAQIIKQQSGQDFSEFVEQNIFKPLNMERTGLAGSRPFPLDVDNFAEAYMCNGDTPYRLHKPPVETSPEHEATVGIKSSVNDLIKYYIALLNAAKEEVSSSGRHEQSSPLKQARELFRPHTPMERLLPSFGKTEYTLGWAQVILPSALGALSGNAELVAKMPRIGEGLTNAPLVLYQSGSLGGYQSSAILIPDTNSAIVVLSNTLANQHAADWIAQAVLEALLDVPHPTNFVALAREAAAENAMLFSYMRQVMVAERVFGTTCRSLDTYVGIYDNAVKTFRLEVSSGEAGLRISFNSSRDWYKLKHYHYDTFSFEMNYLDFLKKEMRPVTYWRYFLLEFREGIEGADGTIGIIVWRPDRMVEKGEAFVKRTAAEGVAEASRAVS</sequence>
<evidence type="ECO:0000256" key="1">
    <source>
        <dbReference type="ARBA" id="ARBA00038215"/>
    </source>
</evidence>
<keyword evidence="5" id="KW-1185">Reference proteome</keyword>
<dbReference type="Proteomes" id="UP000593566">
    <property type="component" value="Unassembled WGS sequence"/>
</dbReference>
<dbReference type="InterPro" id="IPR001466">
    <property type="entry name" value="Beta-lactam-related"/>
</dbReference>
<protein>
    <recommendedName>
        <fullName evidence="6">Beta-lactamase/transpeptidase-like protein</fullName>
    </recommendedName>
</protein>
<accession>A0A8H6FGF1</accession>
<name>A0A8H6FGF1_9LECA</name>
<dbReference type="InterPro" id="IPR012338">
    <property type="entry name" value="Beta-lactam/transpept-like"/>
</dbReference>
<evidence type="ECO:0000313" key="4">
    <source>
        <dbReference type="EMBL" id="KAF6226938.1"/>
    </source>
</evidence>
<evidence type="ECO:0000313" key="5">
    <source>
        <dbReference type="Proteomes" id="UP000593566"/>
    </source>
</evidence>
<dbReference type="PANTHER" id="PTHR46825">
    <property type="entry name" value="D-ALANYL-D-ALANINE-CARBOXYPEPTIDASE/ENDOPEPTIDASE AMPH"/>
    <property type="match status" value="1"/>
</dbReference>
<gene>
    <name evidence="4" type="ORF">HO133_008379</name>
</gene>
<comment type="caution">
    <text evidence="4">The sequence shown here is derived from an EMBL/GenBank/DDBJ whole genome shotgun (WGS) entry which is preliminary data.</text>
</comment>
<dbReference type="AlphaFoldDB" id="A0A8H6FGF1"/>
<dbReference type="Gene3D" id="2.40.128.600">
    <property type="match status" value="1"/>
</dbReference>
<feature type="domain" description="Peptidase S12 Pab87-related C-terminal" evidence="3">
    <location>
        <begin position="436"/>
        <end position="489"/>
    </location>
</feature>
<evidence type="ECO:0000259" key="2">
    <source>
        <dbReference type="Pfam" id="PF00144"/>
    </source>
</evidence>
<dbReference type="PANTHER" id="PTHR46825:SF14">
    <property type="entry name" value="BETA-LACTAMASE-RELATED DOMAIN-CONTAINING PROTEIN"/>
    <property type="match status" value="1"/>
</dbReference>
<organism evidence="4 5">
    <name type="scientific">Letharia lupina</name>
    <dbReference type="NCBI Taxonomy" id="560253"/>
    <lineage>
        <taxon>Eukaryota</taxon>
        <taxon>Fungi</taxon>
        <taxon>Dikarya</taxon>
        <taxon>Ascomycota</taxon>
        <taxon>Pezizomycotina</taxon>
        <taxon>Lecanoromycetes</taxon>
        <taxon>OSLEUM clade</taxon>
        <taxon>Lecanoromycetidae</taxon>
        <taxon>Lecanorales</taxon>
        <taxon>Lecanorineae</taxon>
        <taxon>Parmeliaceae</taxon>
        <taxon>Letharia</taxon>
    </lineage>
</organism>